<dbReference type="InterPro" id="IPR050360">
    <property type="entry name" value="MFS_Sugar_Transporters"/>
</dbReference>
<name>A0AAF1BLV1_9TREE</name>
<dbReference type="GO" id="GO:0016020">
    <property type="term" value="C:membrane"/>
    <property type="evidence" value="ECO:0007669"/>
    <property type="project" value="UniProtKB-SubCell"/>
</dbReference>
<reference evidence="12" key="1">
    <citation type="submission" date="2023-10" db="EMBL/GenBank/DDBJ databases">
        <authorList>
            <person name="Noh H."/>
        </authorList>
    </citation>
    <scope>NUCLEOTIDE SEQUENCE</scope>
    <source>
        <strain evidence="12">DUCC4014</strain>
    </source>
</reference>
<keyword evidence="4 10" id="KW-0812">Transmembrane</keyword>
<dbReference type="FunFam" id="1.20.1250.20:FF:000078">
    <property type="entry name" value="MFS maltose transporter, putative"/>
    <property type="match status" value="1"/>
</dbReference>
<dbReference type="GO" id="GO:0005351">
    <property type="term" value="F:carbohydrate:proton symporter activity"/>
    <property type="evidence" value="ECO:0007669"/>
    <property type="project" value="TreeGrafter"/>
</dbReference>
<keyword evidence="5 10" id="KW-1133">Transmembrane helix</keyword>
<dbReference type="InterPro" id="IPR005828">
    <property type="entry name" value="MFS_sugar_transport-like"/>
</dbReference>
<dbReference type="SUPFAM" id="SSF103473">
    <property type="entry name" value="MFS general substrate transporter"/>
    <property type="match status" value="1"/>
</dbReference>
<dbReference type="AlphaFoldDB" id="A0AAF1BLV1"/>
<sequence length="545" mass="60263">MSEKGDIKEIDRLDDDEARREAMAAAAKEAAEREKAMPFKEVLRIYYPGALWSMFLSTALIMEGYDMGIINAFYGQAAFKNHFGQLDSKGKRFVPANWQAGLNNGAQAGQIIGLFINGYCQARFGSKRTYSCAMVLMAAAIFIPVFSKDLPMLLGGEIVCGIPWGIFQTLTTAYAAEVCPVALRGYLASFVNLCWGIGLFLAVAVIRACLVLNNNWGWRVPYIVQWAWPLPLFIGSLFLPESPRWLVSKGRVDEAKNVIRRLAIKGHHDEASLDAQVALIQHTDELEKRASAGSGYRDAFRGVNRRRLEITMVTWAIQSWSGKTVVSYASSFLQTAGMSQANAFNLNMVQNTMYIIGTPIYWVLSYRWGRRTIYMAGIAAIGLCHLIVGTLGFTPKTSGSSYGIGVILVLLNLSYNLGTIVADMPAARVRPQSIALARVAYICSQICVAQLVPRMLQAQAWGWGARACMFWLGTCTIAFTYCYFRLPETKGRTFGELNILFENKVPARQFASTKVDEFAELDDSSGVHTADSYTSETAENGRGKP</sequence>
<dbReference type="GeneID" id="87809374"/>
<evidence type="ECO:0000313" key="12">
    <source>
        <dbReference type="EMBL" id="WOO82665.1"/>
    </source>
</evidence>
<dbReference type="PROSITE" id="PS00217">
    <property type="entry name" value="SUGAR_TRANSPORT_2"/>
    <property type="match status" value="1"/>
</dbReference>
<feature type="transmembrane region" description="Helical" evidence="10">
    <location>
        <begin position="153"/>
        <end position="174"/>
    </location>
</feature>
<dbReference type="Gene3D" id="1.20.1250.20">
    <property type="entry name" value="MFS general substrate transporter like domains"/>
    <property type="match status" value="1"/>
</dbReference>
<comment type="similarity">
    <text evidence="2 8">Belongs to the major facilitator superfamily. Sugar transporter (TC 2.A.1.1) family.</text>
</comment>
<dbReference type="InterPro" id="IPR036259">
    <property type="entry name" value="MFS_trans_sf"/>
</dbReference>
<dbReference type="InterPro" id="IPR005829">
    <property type="entry name" value="Sugar_transporter_CS"/>
</dbReference>
<feature type="transmembrane region" description="Helical" evidence="10">
    <location>
        <begin position="400"/>
        <end position="422"/>
    </location>
</feature>
<comment type="catalytic activity">
    <reaction evidence="7">
        <text>myo-inositol(out) + H(+)(out) = myo-inositol(in) + H(+)(in)</text>
        <dbReference type="Rhea" id="RHEA:60364"/>
        <dbReference type="ChEBI" id="CHEBI:15378"/>
        <dbReference type="ChEBI" id="CHEBI:17268"/>
    </reaction>
</comment>
<evidence type="ECO:0000256" key="3">
    <source>
        <dbReference type="ARBA" id="ARBA00022448"/>
    </source>
</evidence>
<feature type="transmembrane region" description="Helical" evidence="10">
    <location>
        <begin position="129"/>
        <end position="147"/>
    </location>
</feature>
<feature type="transmembrane region" description="Helical" evidence="10">
    <location>
        <begin position="434"/>
        <end position="452"/>
    </location>
</feature>
<dbReference type="PROSITE" id="PS50850">
    <property type="entry name" value="MFS"/>
    <property type="match status" value="1"/>
</dbReference>
<comment type="subcellular location">
    <subcellularLocation>
        <location evidence="1">Membrane</location>
        <topology evidence="1">Multi-pass membrane protein</topology>
    </subcellularLocation>
</comment>
<evidence type="ECO:0000313" key="13">
    <source>
        <dbReference type="Proteomes" id="UP000827549"/>
    </source>
</evidence>
<feature type="transmembrane region" description="Helical" evidence="10">
    <location>
        <begin position="373"/>
        <end position="394"/>
    </location>
</feature>
<keyword evidence="3 8" id="KW-0813">Transport</keyword>
<proteinExistence type="inferred from homology"/>
<gene>
    <name evidence="12" type="primary">MAL31_2</name>
    <name evidence="12" type="ORF">LOC62_04G006147</name>
</gene>
<feature type="transmembrane region" description="Helical" evidence="10">
    <location>
        <begin position="220"/>
        <end position="239"/>
    </location>
</feature>
<feature type="domain" description="Major facilitator superfamily (MFS) profile" evidence="11">
    <location>
        <begin position="52"/>
        <end position="490"/>
    </location>
</feature>
<evidence type="ECO:0000256" key="8">
    <source>
        <dbReference type="RuleBase" id="RU003346"/>
    </source>
</evidence>
<dbReference type="PANTHER" id="PTHR48022:SF53">
    <property type="entry name" value="ALPHA-GLUCOSIDE TRANSPORTER, PUTATIVE (AFU_ORTHOLOGUE AFUA_3G01700)-RELATED"/>
    <property type="match status" value="1"/>
</dbReference>
<dbReference type="PANTHER" id="PTHR48022">
    <property type="entry name" value="PLASTIDIC GLUCOSE TRANSPORTER 4"/>
    <property type="match status" value="1"/>
</dbReference>
<dbReference type="EMBL" id="CP086717">
    <property type="protein sequence ID" value="WOO82665.1"/>
    <property type="molecule type" value="Genomic_DNA"/>
</dbReference>
<protein>
    <submittedName>
        <fullName evidence="12">Maltose permease MAL31</fullName>
    </submittedName>
</protein>
<evidence type="ECO:0000256" key="7">
    <source>
        <dbReference type="ARBA" id="ARBA00049119"/>
    </source>
</evidence>
<dbReference type="InterPro" id="IPR020846">
    <property type="entry name" value="MFS_dom"/>
</dbReference>
<dbReference type="Pfam" id="PF00083">
    <property type="entry name" value="Sugar_tr"/>
    <property type="match status" value="1"/>
</dbReference>
<evidence type="ECO:0000256" key="10">
    <source>
        <dbReference type="SAM" id="Phobius"/>
    </source>
</evidence>
<accession>A0AAF1BLV1</accession>
<feature type="transmembrane region" description="Helical" evidence="10">
    <location>
        <begin position="464"/>
        <end position="484"/>
    </location>
</feature>
<dbReference type="Proteomes" id="UP000827549">
    <property type="component" value="Chromosome 4"/>
</dbReference>
<evidence type="ECO:0000256" key="1">
    <source>
        <dbReference type="ARBA" id="ARBA00004141"/>
    </source>
</evidence>
<dbReference type="RefSeq" id="XP_062628697.1">
    <property type="nucleotide sequence ID" value="XM_062772713.1"/>
</dbReference>
<evidence type="ECO:0000259" key="11">
    <source>
        <dbReference type="PROSITE" id="PS50850"/>
    </source>
</evidence>
<dbReference type="NCBIfam" id="TIGR00879">
    <property type="entry name" value="SP"/>
    <property type="match status" value="1"/>
</dbReference>
<evidence type="ECO:0000256" key="2">
    <source>
        <dbReference type="ARBA" id="ARBA00010992"/>
    </source>
</evidence>
<dbReference type="InterPro" id="IPR003663">
    <property type="entry name" value="Sugar/inositol_transpt"/>
</dbReference>
<evidence type="ECO:0000256" key="9">
    <source>
        <dbReference type="SAM" id="MobiDB-lite"/>
    </source>
</evidence>
<feature type="transmembrane region" description="Helical" evidence="10">
    <location>
        <begin position="186"/>
        <end position="208"/>
    </location>
</feature>
<organism evidence="12 13">
    <name type="scientific">Vanrija pseudolonga</name>
    <dbReference type="NCBI Taxonomy" id="143232"/>
    <lineage>
        <taxon>Eukaryota</taxon>
        <taxon>Fungi</taxon>
        <taxon>Dikarya</taxon>
        <taxon>Basidiomycota</taxon>
        <taxon>Agaricomycotina</taxon>
        <taxon>Tremellomycetes</taxon>
        <taxon>Trichosporonales</taxon>
        <taxon>Trichosporonaceae</taxon>
        <taxon>Vanrija</taxon>
    </lineage>
</organism>
<evidence type="ECO:0000256" key="6">
    <source>
        <dbReference type="ARBA" id="ARBA00023136"/>
    </source>
</evidence>
<keyword evidence="6 10" id="KW-0472">Membrane</keyword>
<evidence type="ECO:0000256" key="4">
    <source>
        <dbReference type="ARBA" id="ARBA00022692"/>
    </source>
</evidence>
<evidence type="ECO:0000256" key="5">
    <source>
        <dbReference type="ARBA" id="ARBA00022989"/>
    </source>
</evidence>
<feature type="region of interest" description="Disordered" evidence="9">
    <location>
        <begin position="524"/>
        <end position="545"/>
    </location>
</feature>
<keyword evidence="13" id="KW-1185">Reference proteome</keyword>